<evidence type="ECO:0000313" key="2">
    <source>
        <dbReference type="Proteomes" id="UP000663824"/>
    </source>
</evidence>
<proteinExistence type="predicted"/>
<dbReference type="EMBL" id="CAJNRE010016762">
    <property type="protein sequence ID" value="CAF2148532.1"/>
    <property type="molecule type" value="Genomic_DNA"/>
</dbReference>
<name>A0A816XKC9_9BILA</name>
<organism evidence="1 2">
    <name type="scientific">Rotaria magnacalcarata</name>
    <dbReference type="NCBI Taxonomy" id="392030"/>
    <lineage>
        <taxon>Eukaryota</taxon>
        <taxon>Metazoa</taxon>
        <taxon>Spiralia</taxon>
        <taxon>Gnathifera</taxon>
        <taxon>Rotifera</taxon>
        <taxon>Eurotatoria</taxon>
        <taxon>Bdelloidea</taxon>
        <taxon>Philodinida</taxon>
        <taxon>Philodinidae</taxon>
        <taxon>Rotaria</taxon>
    </lineage>
</organism>
<protein>
    <submittedName>
        <fullName evidence="1">Uncharacterized protein</fullName>
    </submittedName>
</protein>
<evidence type="ECO:0000313" key="1">
    <source>
        <dbReference type="EMBL" id="CAF2148532.1"/>
    </source>
</evidence>
<dbReference type="Proteomes" id="UP000663824">
    <property type="component" value="Unassembled WGS sequence"/>
</dbReference>
<sequence length="227" mass="25518">ASNVEENSDSFSTYLQSTPSLSAKTQVSPLVFVESINFSSISEFQMINSNENNKSTINDDSCIVVTRPMLDQQGISILQTTQIHNCSKPTHVLCKSKTKLAAPLHPVCLEKPLTLGLPAMISNYLTHELCLSVCNELKVNLAVLQMNKCYCLKSFLTHLSKIISPHEKYRKEHCGNPCPGMFKCLILMLFLGLNHLNYASKFDYIFVGKHFLGIILRPFDRLKDSLF</sequence>
<accession>A0A816XKC9</accession>
<reference evidence="1" key="1">
    <citation type="submission" date="2021-02" db="EMBL/GenBank/DDBJ databases">
        <authorList>
            <person name="Nowell W R."/>
        </authorList>
    </citation>
    <scope>NUCLEOTIDE SEQUENCE</scope>
</reference>
<feature type="non-terminal residue" evidence="1">
    <location>
        <position position="1"/>
    </location>
</feature>
<dbReference type="AlphaFoldDB" id="A0A816XKC9"/>
<gene>
    <name evidence="1" type="ORF">MBJ925_LOCUS30824</name>
</gene>
<comment type="caution">
    <text evidence="1">The sequence shown here is derived from an EMBL/GenBank/DDBJ whole genome shotgun (WGS) entry which is preliminary data.</text>
</comment>